<proteinExistence type="inferred from homology"/>
<evidence type="ECO:0000256" key="4">
    <source>
        <dbReference type="ARBA" id="ARBA00022801"/>
    </source>
</evidence>
<evidence type="ECO:0000256" key="2">
    <source>
        <dbReference type="ARBA" id="ARBA00022490"/>
    </source>
</evidence>
<dbReference type="PANTHER" id="PTHR34137">
    <property type="entry name" value="EXODEOXYRIBONUCLEASE 7 SMALL SUBUNIT"/>
    <property type="match status" value="1"/>
</dbReference>
<dbReference type="InterPro" id="IPR003761">
    <property type="entry name" value="Exonuc_VII_S"/>
</dbReference>
<keyword evidence="3" id="KW-0540">Nuclease</keyword>
<dbReference type="SUPFAM" id="SSF116842">
    <property type="entry name" value="XseB-like"/>
    <property type="match status" value="1"/>
</dbReference>
<dbReference type="GO" id="GO:0005829">
    <property type="term" value="C:cytosol"/>
    <property type="evidence" value="ECO:0007669"/>
    <property type="project" value="TreeGrafter"/>
</dbReference>
<keyword evidence="4" id="KW-0378">Hydrolase</keyword>
<keyword evidence="8" id="KW-1185">Reference proteome</keyword>
<dbReference type="EC" id="3.1.11.6" evidence="6"/>
<organism evidence="7 8">
    <name type="scientific">Sulfuriferula multivorans</name>
    <dbReference type="NCBI Taxonomy" id="1559896"/>
    <lineage>
        <taxon>Bacteria</taxon>
        <taxon>Pseudomonadati</taxon>
        <taxon>Pseudomonadota</taxon>
        <taxon>Betaproteobacteria</taxon>
        <taxon>Nitrosomonadales</taxon>
        <taxon>Sulfuricellaceae</taxon>
        <taxon>Sulfuriferula</taxon>
    </lineage>
</organism>
<sequence length="66" mass="7220">MAELERIVADMESGQLPLQQSLAAYQRGAELLQFCQQALAAAQQQVQVLENGVLKPFTTPDSNDES</sequence>
<gene>
    <name evidence="7" type="ORF">SFMTTN_1972</name>
</gene>
<dbReference type="NCBIfam" id="TIGR01280">
    <property type="entry name" value="xseB"/>
    <property type="match status" value="1"/>
</dbReference>
<dbReference type="Pfam" id="PF02609">
    <property type="entry name" value="Exonuc_VII_S"/>
    <property type="match status" value="1"/>
</dbReference>
<reference evidence="7 8" key="1">
    <citation type="journal article" date="2019" name="Front. Microbiol.">
        <title>Genomes of Neutrophilic Sulfur-Oxidizing Chemolithoautotrophs Representing 9 Proteobacterial Species From 8 Genera.</title>
        <authorList>
            <person name="Watanabe T."/>
            <person name="Kojima H."/>
            <person name="Umezawa K."/>
            <person name="Hori C."/>
            <person name="Takasuka T.E."/>
            <person name="Kato Y."/>
            <person name="Fukui M."/>
        </authorList>
    </citation>
    <scope>NUCLEOTIDE SEQUENCE [LARGE SCALE GENOMIC DNA]</scope>
    <source>
        <strain evidence="7 8">TTN</strain>
    </source>
</reference>
<accession>A0A401JEW7</accession>
<keyword evidence="2" id="KW-0963">Cytoplasm</keyword>
<keyword evidence="5" id="KW-0269">Exonuclease</keyword>
<comment type="similarity">
    <text evidence="1">Belongs to the XseB family.</text>
</comment>
<dbReference type="PIRSF" id="PIRSF006488">
    <property type="entry name" value="Exonuc_VII_S"/>
    <property type="match status" value="1"/>
</dbReference>
<dbReference type="GO" id="GO:0006308">
    <property type="term" value="P:DNA catabolic process"/>
    <property type="evidence" value="ECO:0007669"/>
    <property type="project" value="UniProtKB-UniRule"/>
</dbReference>
<evidence type="ECO:0000313" key="7">
    <source>
        <dbReference type="EMBL" id="GBL46160.1"/>
    </source>
</evidence>
<dbReference type="EMBL" id="BGOW01000017">
    <property type="protein sequence ID" value="GBL46160.1"/>
    <property type="molecule type" value="Genomic_DNA"/>
</dbReference>
<dbReference type="Gene3D" id="1.10.287.1040">
    <property type="entry name" value="Exonuclease VII, small subunit"/>
    <property type="match status" value="1"/>
</dbReference>
<dbReference type="InterPro" id="IPR037004">
    <property type="entry name" value="Exonuc_VII_ssu_sf"/>
</dbReference>
<dbReference type="NCBIfam" id="NF002141">
    <property type="entry name" value="PRK00977.1-5"/>
    <property type="match status" value="1"/>
</dbReference>
<evidence type="ECO:0000313" key="8">
    <source>
        <dbReference type="Proteomes" id="UP000286806"/>
    </source>
</evidence>
<dbReference type="PANTHER" id="PTHR34137:SF1">
    <property type="entry name" value="EXODEOXYRIBONUCLEASE 7 SMALL SUBUNIT"/>
    <property type="match status" value="1"/>
</dbReference>
<evidence type="ECO:0000256" key="3">
    <source>
        <dbReference type="ARBA" id="ARBA00022722"/>
    </source>
</evidence>
<name>A0A401JEW7_9PROT</name>
<dbReference type="Proteomes" id="UP000286806">
    <property type="component" value="Unassembled WGS sequence"/>
</dbReference>
<dbReference type="GO" id="GO:0009318">
    <property type="term" value="C:exodeoxyribonuclease VII complex"/>
    <property type="evidence" value="ECO:0007669"/>
    <property type="project" value="UniProtKB-UniRule"/>
</dbReference>
<comment type="caution">
    <text evidence="7">The sequence shown here is derived from an EMBL/GenBank/DDBJ whole genome shotgun (WGS) entry which is preliminary data.</text>
</comment>
<protein>
    <recommendedName>
        <fullName evidence="6">Exodeoxyribonuclease VII small subunit</fullName>
        <ecNumber evidence="6">3.1.11.6</ecNumber>
    </recommendedName>
</protein>
<dbReference type="AlphaFoldDB" id="A0A401JEW7"/>
<evidence type="ECO:0000256" key="6">
    <source>
        <dbReference type="NCBIfam" id="TIGR01280"/>
    </source>
</evidence>
<evidence type="ECO:0000256" key="5">
    <source>
        <dbReference type="ARBA" id="ARBA00022839"/>
    </source>
</evidence>
<evidence type="ECO:0000256" key="1">
    <source>
        <dbReference type="ARBA" id="ARBA00009998"/>
    </source>
</evidence>
<dbReference type="GO" id="GO:0008855">
    <property type="term" value="F:exodeoxyribonuclease VII activity"/>
    <property type="evidence" value="ECO:0007669"/>
    <property type="project" value="UniProtKB-UniRule"/>
</dbReference>